<keyword evidence="4" id="KW-1185">Reference proteome</keyword>
<evidence type="ECO:0000313" key="4">
    <source>
        <dbReference type="Proteomes" id="UP001501742"/>
    </source>
</evidence>
<dbReference type="EMBL" id="BAAAJX010000002">
    <property type="protein sequence ID" value="GAA1491846.1"/>
    <property type="molecule type" value="Genomic_DNA"/>
</dbReference>
<reference evidence="3 4" key="1">
    <citation type="journal article" date="2019" name="Int. J. Syst. Evol. Microbiol.">
        <title>The Global Catalogue of Microorganisms (GCM) 10K type strain sequencing project: providing services to taxonomists for standard genome sequencing and annotation.</title>
        <authorList>
            <consortium name="The Broad Institute Genomics Platform"/>
            <consortium name="The Broad Institute Genome Sequencing Center for Infectious Disease"/>
            <person name="Wu L."/>
            <person name="Ma J."/>
        </authorList>
    </citation>
    <scope>NUCLEOTIDE SEQUENCE [LARGE SCALE GENOMIC DNA]</scope>
    <source>
        <strain evidence="3 4">JCM 12140</strain>
    </source>
</reference>
<feature type="transmembrane region" description="Helical" evidence="2">
    <location>
        <begin position="164"/>
        <end position="182"/>
    </location>
</feature>
<comment type="caution">
    <text evidence="3">The sequence shown here is derived from an EMBL/GenBank/DDBJ whole genome shotgun (WGS) entry which is preliminary data.</text>
</comment>
<feature type="region of interest" description="Disordered" evidence="1">
    <location>
        <begin position="193"/>
        <end position="223"/>
    </location>
</feature>
<dbReference type="Proteomes" id="UP001501742">
    <property type="component" value="Unassembled WGS sequence"/>
</dbReference>
<keyword evidence="2" id="KW-0472">Membrane</keyword>
<keyword evidence="2" id="KW-0812">Transmembrane</keyword>
<organism evidence="3 4">
    <name type="scientific">Curtobacterium herbarum</name>
    <dbReference type="NCBI Taxonomy" id="150122"/>
    <lineage>
        <taxon>Bacteria</taxon>
        <taxon>Bacillati</taxon>
        <taxon>Actinomycetota</taxon>
        <taxon>Actinomycetes</taxon>
        <taxon>Micrococcales</taxon>
        <taxon>Microbacteriaceae</taxon>
        <taxon>Curtobacterium</taxon>
    </lineage>
</organism>
<feature type="transmembrane region" description="Helical" evidence="2">
    <location>
        <begin position="139"/>
        <end position="158"/>
    </location>
</feature>
<evidence type="ECO:0000313" key="3">
    <source>
        <dbReference type="EMBL" id="GAA1491846.1"/>
    </source>
</evidence>
<keyword evidence="2" id="KW-1133">Transmembrane helix</keyword>
<sequence>MFRLGWQVFRARFGEDVSPKRFRRAITGGITVGVVAALALGLTAATTGWTDAGPVRATIVVVLASLAAGLVTVGCFPLAQTREPRATIDGEPVRPETMRLARDSVQRYLVRQPPEMRPEDRADVLHDTALVRRTLVVDVARAAAVLIGCSLAGVALLTTGDRHTVGFTMTILFLWTLLPGLVQLGRTERAHRTAAALAPHEAPTTPPGRNRFPSGSKISLPGD</sequence>
<evidence type="ECO:0000256" key="2">
    <source>
        <dbReference type="SAM" id="Phobius"/>
    </source>
</evidence>
<dbReference type="RefSeq" id="WP_204609461.1">
    <property type="nucleotide sequence ID" value="NZ_BAAAJX010000002.1"/>
</dbReference>
<name>A0ABN1Z9K5_9MICO</name>
<protein>
    <recommendedName>
        <fullName evidence="5">ABC transporter ATP-binding protein</fullName>
    </recommendedName>
</protein>
<evidence type="ECO:0008006" key="5">
    <source>
        <dbReference type="Google" id="ProtNLM"/>
    </source>
</evidence>
<feature type="transmembrane region" description="Helical" evidence="2">
    <location>
        <begin position="57"/>
        <end position="79"/>
    </location>
</feature>
<accession>A0ABN1Z9K5</accession>
<gene>
    <name evidence="3" type="ORF">GCM10009627_01920</name>
</gene>
<evidence type="ECO:0000256" key="1">
    <source>
        <dbReference type="SAM" id="MobiDB-lite"/>
    </source>
</evidence>
<feature type="transmembrane region" description="Helical" evidence="2">
    <location>
        <begin position="25"/>
        <end position="45"/>
    </location>
</feature>
<proteinExistence type="predicted"/>